<dbReference type="EMBL" id="GISG01158187">
    <property type="protein sequence ID" value="MBA4649072.1"/>
    <property type="molecule type" value="Transcribed_RNA"/>
</dbReference>
<dbReference type="AlphaFoldDB" id="A0A7C8ZQC0"/>
<name>A0A7C8ZQC0_OPUST</name>
<organism evidence="3">
    <name type="scientific">Opuntia streptacantha</name>
    <name type="common">Prickly pear cactus</name>
    <name type="synonym">Opuntia cardona</name>
    <dbReference type="NCBI Taxonomy" id="393608"/>
    <lineage>
        <taxon>Eukaryota</taxon>
        <taxon>Viridiplantae</taxon>
        <taxon>Streptophyta</taxon>
        <taxon>Embryophyta</taxon>
        <taxon>Tracheophyta</taxon>
        <taxon>Spermatophyta</taxon>
        <taxon>Magnoliopsida</taxon>
        <taxon>eudicotyledons</taxon>
        <taxon>Gunneridae</taxon>
        <taxon>Pentapetalae</taxon>
        <taxon>Caryophyllales</taxon>
        <taxon>Cactineae</taxon>
        <taxon>Cactaceae</taxon>
        <taxon>Opuntioideae</taxon>
        <taxon>Opuntia</taxon>
    </lineage>
</organism>
<reference evidence="3" key="2">
    <citation type="submission" date="2020-07" db="EMBL/GenBank/DDBJ databases">
        <authorList>
            <person name="Vera ALvarez R."/>
            <person name="Arias-Moreno D.M."/>
            <person name="Jimenez-Jacinto V."/>
            <person name="Jimenez-Bremont J.F."/>
            <person name="Swaminathan K."/>
            <person name="Moose S.P."/>
            <person name="Guerrero-Gonzalez M.L."/>
            <person name="Marino-Ramirez L."/>
            <person name="Landsman D."/>
            <person name="Rodriguez-Kessler M."/>
            <person name="Delgado-Sanchez P."/>
        </authorList>
    </citation>
    <scope>NUCLEOTIDE SEQUENCE</scope>
    <source>
        <tissue evidence="3">Cladode</tissue>
    </source>
</reference>
<dbReference type="PANTHER" id="PTHR36330">
    <property type="entry name" value="LIPASE/LIPOOXYGENASE, PLAT/LH2 FAMILY PROTEIN"/>
    <property type="match status" value="1"/>
</dbReference>
<sequence length="193" mass="21446">MDFFLIFIFKGMEFSCSSYSRPTIGISHGVARVGKFPAIPSLTRGWGALVRPRRFFVFSKKSSFRDFQDFAKPRRLLPTTGPELLVDTSPEKIISCLQLVGSQCLYKVLLRTSSLYGSGLSDLNAGILVCVVDENGDSILERLPAILHTDDIVHFQKGSTDEFVFTGPKLGRIEAIWISLESGQAHGDWLVQT</sequence>
<accession>A0A7C8ZQC0</accession>
<dbReference type="InterPro" id="IPR001024">
    <property type="entry name" value="PLAT/LH2_dom"/>
</dbReference>
<proteinExistence type="predicted"/>
<dbReference type="InterPro" id="IPR056657">
    <property type="entry name" value="DUF7755"/>
</dbReference>
<protein>
    <recommendedName>
        <fullName evidence="2">PLAT domain-containing protein</fullName>
    </recommendedName>
</protein>
<dbReference type="PROSITE" id="PS50095">
    <property type="entry name" value="PLAT"/>
    <property type="match status" value="1"/>
</dbReference>
<dbReference type="PANTHER" id="PTHR36330:SF2">
    <property type="entry name" value="LIPASE_LIPOOXYGENASE, PLAT_LH2 FAMILY PROTEIN"/>
    <property type="match status" value="1"/>
</dbReference>
<evidence type="ECO:0000259" key="2">
    <source>
        <dbReference type="PROSITE" id="PS50095"/>
    </source>
</evidence>
<dbReference type="Pfam" id="PF24938">
    <property type="entry name" value="DUF7755"/>
    <property type="match status" value="1"/>
</dbReference>
<dbReference type="SUPFAM" id="SSF49723">
    <property type="entry name" value="Lipase/lipooxygenase domain (PLAT/LH2 domain)"/>
    <property type="match status" value="1"/>
</dbReference>
<evidence type="ECO:0000256" key="1">
    <source>
        <dbReference type="PROSITE-ProRule" id="PRU00152"/>
    </source>
</evidence>
<comment type="caution">
    <text evidence="1">Lacks conserved residue(s) required for the propagation of feature annotation.</text>
</comment>
<dbReference type="InterPro" id="IPR036392">
    <property type="entry name" value="PLAT/LH2_dom_sf"/>
</dbReference>
<evidence type="ECO:0000313" key="3">
    <source>
        <dbReference type="EMBL" id="MBA4649072.1"/>
    </source>
</evidence>
<dbReference type="Gene3D" id="2.60.60.20">
    <property type="entry name" value="PLAT/LH2 domain"/>
    <property type="match status" value="1"/>
</dbReference>
<reference evidence="3" key="1">
    <citation type="journal article" date="2013" name="J. Plant Res.">
        <title>Effect of fungi and light on seed germination of three Opuntia species from semiarid lands of central Mexico.</title>
        <authorList>
            <person name="Delgado-Sanchez P."/>
            <person name="Jimenez-Bremont J.F."/>
            <person name="Guerrero-Gonzalez Mde L."/>
            <person name="Flores J."/>
        </authorList>
    </citation>
    <scope>NUCLEOTIDE SEQUENCE</scope>
    <source>
        <tissue evidence="3">Cladode</tissue>
    </source>
</reference>
<feature type="domain" description="PLAT" evidence="2">
    <location>
        <begin position="104"/>
        <end position="193"/>
    </location>
</feature>